<dbReference type="EMBL" id="JSAM01000050">
    <property type="protein sequence ID" value="KIA77983.1"/>
    <property type="molecule type" value="Genomic_DNA"/>
</dbReference>
<protein>
    <recommendedName>
        <fullName evidence="2">Peptidase C14 caspase domain-containing protein</fullName>
    </recommendedName>
</protein>
<sequence>MIVIKEDFMRIPNILIALALIFSVQSEAADLHAIVVADTIASNISKSVEMDLKKMEAEIYKISRHANLPIQKHFIAGKEITSAEILTTIQNLSVSDDDVILFYFSGHGYRTKKKESPWPNLYITHENKGIDFDLIVSELENKCPRLMIVFADVCNNIVPDMFAPPLAARSMAMMGQRAITADAYLALFRECRGKILLAGAKTGEFAWCTLDGALFTDAWIQSIEDEAKKGPEACWESIIEQAILKIQVDQNPYFQIEIEANEKSP</sequence>
<evidence type="ECO:0000259" key="2">
    <source>
        <dbReference type="Pfam" id="PF00656"/>
    </source>
</evidence>
<feature type="chain" id="PRO_5002130523" description="Peptidase C14 caspase domain-containing protein" evidence="1">
    <location>
        <begin position="29"/>
        <end position="265"/>
    </location>
</feature>
<dbReference type="Pfam" id="PF00656">
    <property type="entry name" value="Peptidase_C14"/>
    <property type="match status" value="1"/>
</dbReference>
<dbReference type="InterPro" id="IPR029030">
    <property type="entry name" value="Caspase-like_dom_sf"/>
</dbReference>
<comment type="caution">
    <text evidence="3">The sequence shown here is derived from an EMBL/GenBank/DDBJ whole genome shotgun (WGS) entry which is preliminary data.</text>
</comment>
<proteinExistence type="predicted"/>
<dbReference type="PATRIC" id="fig|83552.4.peg.808"/>
<dbReference type="SUPFAM" id="SSF52129">
    <property type="entry name" value="Caspase-like"/>
    <property type="match status" value="1"/>
</dbReference>
<reference evidence="3 4" key="1">
    <citation type="journal article" date="2014" name="Mol. Biol. Evol.">
        <title>Massive expansion of Ubiquitination-related gene families within the Chlamydiae.</title>
        <authorList>
            <person name="Domman D."/>
            <person name="Collingro A."/>
            <person name="Lagkouvardos I."/>
            <person name="Gehre L."/>
            <person name="Weinmaier T."/>
            <person name="Rattei T."/>
            <person name="Subtil A."/>
            <person name="Horn M."/>
        </authorList>
    </citation>
    <scope>NUCLEOTIDE SEQUENCE [LARGE SCALE GENOMIC DNA]</scope>
    <source>
        <strain evidence="3 4">OEW1</strain>
    </source>
</reference>
<evidence type="ECO:0000313" key="4">
    <source>
        <dbReference type="Proteomes" id="UP000031307"/>
    </source>
</evidence>
<feature type="domain" description="Peptidase C14 caspase" evidence="2">
    <location>
        <begin position="78"/>
        <end position="228"/>
    </location>
</feature>
<gene>
    <name evidence="3" type="ORF">DB43_FF00020</name>
</gene>
<accession>A0A0C1ED08</accession>
<dbReference type="GO" id="GO:0004197">
    <property type="term" value="F:cysteine-type endopeptidase activity"/>
    <property type="evidence" value="ECO:0007669"/>
    <property type="project" value="InterPro"/>
</dbReference>
<organism evidence="3 4">
    <name type="scientific">Parachlamydia acanthamoebae</name>
    <dbReference type="NCBI Taxonomy" id="83552"/>
    <lineage>
        <taxon>Bacteria</taxon>
        <taxon>Pseudomonadati</taxon>
        <taxon>Chlamydiota</taxon>
        <taxon>Chlamydiia</taxon>
        <taxon>Parachlamydiales</taxon>
        <taxon>Parachlamydiaceae</taxon>
        <taxon>Parachlamydia</taxon>
    </lineage>
</organism>
<feature type="signal peptide" evidence="1">
    <location>
        <begin position="1"/>
        <end position="28"/>
    </location>
</feature>
<dbReference type="AlphaFoldDB" id="A0A0C1ED08"/>
<name>A0A0C1ED08_9BACT</name>
<evidence type="ECO:0000313" key="3">
    <source>
        <dbReference type="EMBL" id="KIA77983.1"/>
    </source>
</evidence>
<evidence type="ECO:0000256" key="1">
    <source>
        <dbReference type="SAM" id="SignalP"/>
    </source>
</evidence>
<dbReference type="InterPro" id="IPR011600">
    <property type="entry name" value="Pept_C14_caspase"/>
</dbReference>
<dbReference type="Gene3D" id="3.40.50.1460">
    <property type="match status" value="1"/>
</dbReference>
<dbReference type="Proteomes" id="UP000031307">
    <property type="component" value="Unassembled WGS sequence"/>
</dbReference>
<keyword evidence="1" id="KW-0732">Signal</keyword>
<dbReference type="GO" id="GO:0006508">
    <property type="term" value="P:proteolysis"/>
    <property type="evidence" value="ECO:0007669"/>
    <property type="project" value="InterPro"/>
</dbReference>